<keyword evidence="2" id="KW-0560">Oxidoreductase</keyword>
<gene>
    <name evidence="7" type="ORF">GUL26_29645</name>
    <name evidence="6" type="ORF">PAERUG_P19_London_7_VIM_2_05_10_04972</name>
</gene>
<comment type="cofactor">
    <cofactor evidence="1">
        <name>Fe(2+)</name>
        <dbReference type="ChEBI" id="CHEBI:29033"/>
    </cofactor>
</comment>
<dbReference type="GO" id="GO:0017000">
    <property type="term" value="P:antibiotic biosynthetic process"/>
    <property type="evidence" value="ECO:0007669"/>
    <property type="project" value="UniProtKB-KW"/>
</dbReference>
<dbReference type="GO" id="GO:0016706">
    <property type="term" value="F:2-oxoglutarate-dependent dioxygenase activity"/>
    <property type="evidence" value="ECO:0007669"/>
    <property type="project" value="UniProtKB-ARBA"/>
</dbReference>
<evidence type="ECO:0000256" key="2">
    <source>
        <dbReference type="ARBA" id="ARBA00023002"/>
    </source>
</evidence>
<feature type="domain" description="TauD/TfdA-like" evidence="5">
    <location>
        <begin position="39"/>
        <end position="334"/>
    </location>
</feature>
<comment type="caution">
    <text evidence="7">The sequence shown here is derived from an EMBL/GenBank/DDBJ whole genome shotgun (WGS) entry which is preliminary data.</text>
</comment>
<dbReference type="RefSeq" id="WP_003160283.1">
    <property type="nucleotide sequence ID" value="NZ_AP014839.1"/>
</dbReference>
<reference evidence="8" key="1">
    <citation type="submission" date="2015-06" db="EMBL/GenBank/DDBJ databases">
        <authorList>
            <person name="Radhakrishnan Rajesh"/>
            <person name="Underwood Anthony"/>
            <person name="Al-Shahib Ali"/>
        </authorList>
    </citation>
    <scope>NUCLEOTIDE SEQUENCE [LARGE SCALE GENOMIC DNA]</scope>
    <source>
        <strain evidence="8">P19_London_7_VIM_2_05_10</strain>
    </source>
</reference>
<name>A0A0C7CWP4_PSEAI</name>
<keyword evidence="7" id="KW-0223">Dioxygenase</keyword>
<organism evidence="7 9">
    <name type="scientific">Pseudomonas aeruginosa</name>
    <dbReference type="NCBI Taxonomy" id="287"/>
    <lineage>
        <taxon>Bacteria</taxon>
        <taxon>Pseudomonadati</taxon>
        <taxon>Pseudomonadota</taxon>
        <taxon>Gammaproteobacteria</taxon>
        <taxon>Pseudomonadales</taxon>
        <taxon>Pseudomonadaceae</taxon>
        <taxon>Pseudomonas</taxon>
    </lineage>
</organism>
<evidence type="ECO:0000313" key="7">
    <source>
        <dbReference type="EMBL" id="MZZ16434.1"/>
    </source>
</evidence>
<feature type="region of interest" description="Disordered" evidence="4">
    <location>
        <begin position="1"/>
        <end position="30"/>
    </location>
</feature>
<proteinExistence type="predicted"/>
<dbReference type="Proteomes" id="UP000045039">
    <property type="component" value="Unassembled WGS sequence"/>
</dbReference>
<evidence type="ECO:0000256" key="3">
    <source>
        <dbReference type="ARBA" id="ARBA00023194"/>
    </source>
</evidence>
<protein>
    <submittedName>
        <fullName evidence="6">Peptide synthase</fullName>
    </submittedName>
    <submittedName>
        <fullName evidence="7">TauD/TfdA family dioxygenase</fullName>
    </submittedName>
</protein>
<dbReference type="Gene3D" id="3.60.130.10">
    <property type="entry name" value="Clavaminate synthase-like"/>
    <property type="match status" value="1"/>
</dbReference>
<dbReference type="InterPro" id="IPR003819">
    <property type="entry name" value="TauD/TfdA-like"/>
</dbReference>
<dbReference type="InterPro" id="IPR042098">
    <property type="entry name" value="TauD-like_sf"/>
</dbReference>
<dbReference type="Proteomes" id="UP000644192">
    <property type="component" value="Unassembled WGS sequence"/>
</dbReference>
<dbReference type="PANTHER" id="PTHR10696">
    <property type="entry name" value="GAMMA-BUTYROBETAINE HYDROXYLASE-RELATED"/>
    <property type="match status" value="1"/>
</dbReference>
<accession>A0A1S1BYL0</accession>
<evidence type="ECO:0000256" key="1">
    <source>
        <dbReference type="ARBA" id="ARBA00001954"/>
    </source>
</evidence>
<sequence>MERTAPSLTGRGFARPRNLSPRSSEALVRRPAAERDGLPLLIEAQAPGLSLADWIREQGQSLHDDLNLAGGLLLRGFEVDSAERFRAAAAAFAPQLLDYKERSSPRSQVSGEVYTSTEHPVDQPIFLHNEQSYTADWPLYIMFHCQVAPLEGGATPVAANRLVLRHLPDELLERFGRLGILYVRNYRAGLGLSWREAFQTDSRAEVEAFCAEHRIAHAWIGDEHLRTWQRRAAFQRHPYTGERLWFNHGMFFHATSLEPGLRDALLRSVAEEDLPYQTYYGDGSPIEAQTLATIRSAIDRETRRFDWRVGDVLILDNMLAQHGREPFRGPRRILTIMSTPYSSLAPADVPPTPSRLALGGAA</sequence>
<dbReference type="SUPFAM" id="SSF51197">
    <property type="entry name" value="Clavaminate synthase-like"/>
    <property type="match status" value="1"/>
</dbReference>
<evidence type="ECO:0000313" key="6">
    <source>
        <dbReference type="EMBL" id="CRP60485.1"/>
    </source>
</evidence>
<evidence type="ECO:0000313" key="9">
    <source>
        <dbReference type="Proteomes" id="UP000644192"/>
    </source>
</evidence>
<dbReference type="PANTHER" id="PTHR10696:SF56">
    <property type="entry name" value="TAUD_TFDA-LIKE DOMAIN-CONTAINING PROTEIN"/>
    <property type="match status" value="1"/>
</dbReference>
<reference evidence="6" key="2">
    <citation type="submission" date="2015-06" db="EMBL/GenBank/DDBJ databases">
        <authorList>
            <person name="Radhakrishnan R."/>
            <person name="Underwood A."/>
            <person name="Al-Shahib A."/>
        </authorList>
    </citation>
    <scope>NUCLEOTIDE SEQUENCE</scope>
    <source>
        <strain evidence="6">P19_London_7_VIM_2_05_10</strain>
    </source>
</reference>
<evidence type="ECO:0000259" key="5">
    <source>
        <dbReference type="Pfam" id="PF02668"/>
    </source>
</evidence>
<dbReference type="AlphaFoldDB" id="A0A0C7CWP4"/>
<dbReference type="InterPro" id="IPR050411">
    <property type="entry name" value="AlphaKG_dependent_hydroxylases"/>
</dbReference>
<accession>A0A0C7CWP4</accession>
<reference evidence="7" key="3">
    <citation type="submission" date="2020-01" db="EMBL/GenBank/DDBJ databases">
        <title>Bacteria Cultured from War Wounds Associated with the Conflict in Eastern Ukraine.</title>
        <authorList>
            <person name="Snesrud E."/>
            <person name="Galac M.R."/>
            <person name="Mc Gann P."/>
            <person name="Valentine K."/>
            <person name="Viacheslav K."/>
        </authorList>
    </citation>
    <scope>NUCLEOTIDE SEQUENCE</scope>
    <source>
        <strain evidence="7">VNMU148</strain>
    </source>
</reference>
<keyword evidence="3" id="KW-0045">Antibiotic biosynthesis</keyword>
<evidence type="ECO:0000313" key="8">
    <source>
        <dbReference type="Proteomes" id="UP000045039"/>
    </source>
</evidence>
<dbReference type="EMBL" id="WXZT01000028">
    <property type="protein sequence ID" value="MZZ16434.1"/>
    <property type="molecule type" value="Genomic_DNA"/>
</dbReference>
<dbReference type="EMBL" id="CVVU01000232">
    <property type="protein sequence ID" value="CRP60485.1"/>
    <property type="molecule type" value="Genomic_DNA"/>
</dbReference>
<evidence type="ECO:0000256" key="4">
    <source>
        <dbReference type="SAM" id="MobiDB-lite"/>
    </source>
</evidence>
<dbReference type="Pfam" id="PF02668">
    <property type="entry name" value="TauD"/>
    <property type="match status" value="1"/>
</dbReference>